<protein>
    <submittedName>
        <fullName evidence="3">M23 family metallopeptidase</fullName>
    </submittedName>
</protein>
<keyword evidence="1" id="KW-1133">Transmembrane helix</keyword>
<name>A0A7X6DSU0_9BACT</name>
<sequence length="298" mass="32758">MGKTDDSYTVVILPSPTSEPYRFSLSKKTCKYLIGFSSVLILVLAGFFVQYFLMLGQITELKDLRREAKTQKIQIQSFLTSIDDLKNQMNRLIELDQKLRVITDIGPRKEVGVMGLGGPEEVGLSHPDSSKLMTSIQLDLGDLQAKAIAQEKSFQELTEAVRSRQSLWASTPSIWPTTGWLTSGYGNRVSPFTGRVSKHNGIDIASRQDTPVIAPAAGVVSYTGFDSGLGKLVKINHGYGITTYYGHLAKAAVKVGQKVKRGEVIAYVGSTGLSTGPHLHYEIYVNDVPVNPMRYILN</sequence>
<dbReference type="InterPro" id="IPR016047">
    <property type="entry name" value="M23ase_b-sheet_dom"/>
</dbReference>
<dbReference type="CDD" id="cd12797">
    <property type="entry name" value="M23_peptidase"/>
    <property type="match status" value="1"/>
</dbReference>
<dbReference type="Pfam" id="PF01551">
    <property type="entry name" value="Peptidase_M23"/>
    <property type="match status" value="1"/>
</dbReference>
<dbReference type="AlphaFoldDB" id="A0A7X6DSU0"/>
<dbReference type="EMBL" id="VTOW01000004">
    <property type="protein sequence ID" value="NKE72737.1"/>
    <property type="molecule type" value="Genomic_DNA"/>
</dbReference>
<dbReference type="PANTHER" id="PTHR21666">
    <property type="entry name" value="PEPTIDASE-RELATED"/>
    <property type="match status" value="1"/>
</dbReference>
<dbReference type="InterPro" id="IPR050570">
    <property type="entry name" value="Cell_wall_metabolism_enzyme"/>
</dbReference>
<dbReference type="InterPro" id="IPR011055">
    <property type="entry name" value="Dup_hybrid_motif"/>
</dbReference>
<gene>
    <name evidence="3" type="ORF">MNODULE_18460</name>
</gene>
<evidence type="ECO:0000259" key="2">
    <source>
        <dbReference type="Pfam" id="PF01551"/>
    </source>
</evidence>
<evidence type="ECO:0000256" key="1">
    <source>
        <dbReference type="SAM" id="Phobius"/>
    </source>
</evidence>
<keyword evidence="4" id="KW-1185">Reference proteome</keyword>
<comment type="caution">
    <text evidence="3">The sequence shown here is derived from an EMBL/GenBank/DDBJ whole genome shotgun (WGS) entry which is preliminary data.</text>
</comment>
<dbReference type="PANTHER" id="PTHR21666:SF286">
    <property type="entry name" value="LIPOPROTEIN NLPD"/>
    <property type="match status" value="1"/>
</dbReference>
<dbReference type="Gene3D" id="2.70.70.10">
    <property type="entry name" value="Glucose Permease (Domain IIA)"/>
    <property type="match status" value="1"/>
</dbReference>
<dbReference type="GO" id="GO:0004222">
    <property type="term" value="F:metalloendopeptidase activity"/>
    <property type="evidence" value="ECO:0007669"/>
    <property type="project" value="TreeGrafter"/>
</dbReference>
<feature type="transmembrane region" description="Helical" evidence="1">
    <location>
        <begin position="32"/>
        <end position="53"/>
    </location>
</feature>
<dbReference type="FunFam" id="2.70.70.10:FF:000006">
    <property type="entry name" value="M23 family peptidase"/>
    <property type="match status" value="1"/>
</dbReference>
<dbReference type="SUPFAM" id="SSF51261">
    <property type="entry name" value="Duplicated hybrid motif"/>
    <property type="match status" value="1"/>
</dbReference>
<reference evidence="3 4" key="1">
    <citation type="journal article" date="2020" name="Nature">
        <title>Bacterial chemolithoautotrophy via manganese oxidation.</title>
        <authorList>
            <person name="Yu H."/>
            <person name="Leadbetter J.R."/>
        </authorList>
    </citation>
    <scope>NUCLEOTIDE SEQUENCE [LARGE SCALE GENOMIC DNA]</scope>
    <source>
        <strain evidence="3 4">Mn-1</strain>
    </source>
</reference>
<keyword evidence="1" id="KW-0812">Transmembrane</keyword>
<organism evidence="3 4">
    <name type="scientific">Candidatus Manganitrophus noduliformans</name>
    <dbReference type="NCBI Taxonomy" id="2606439"/>
    <lineage>
        <taxon>Bacteria</taxon>
        <taxon>Pseudomonadati</taxon>
        <taxon>Nitrospirota</taxon>
        <taxon>Nitrospiria</taxon>
        <taxon>Candidatus Troglogloeales</taxon>
        <taxon>Candidatus Manganitrophaceae</taxon>
        <taxon>Candidatus Manganitrophus</taxon>
    </lineage>
</organism>
<dbReference type="Proteomes" id="UP000534783">
    <property type="component" value="Unassembled WGS sequence"/>
</dbReference>
<feature type="domain" description="M23ase beta-sheet core" evidence="2">
    <location>
        <begin position="198"/>
        <end position="292"/>
    </location>
</feature>
<evidence type="ECO:0000313" key="3">
    <source>
        <dbReference type="EMBL" id="NKE72737.1"/>
    </source>
</evidence>
<keyword evidence="1" id="KW-0472">Membrane</keyword>
<accession>A0A7X6DSU0</accession>
<proteinExistence type="predicted"/>
<evidence type="ECO:0000313" key="4">
    <source>
        <dbReference type="Proteomes" id="UP000534783"/>
    </source>
</evidence>